<keyword evidence="1" id="KW-1133">Transmembrane helix</keyword>
<sequence>MTPSAANRRGMLALSFSMALYTVNDTCVKLVARELPFGEVIFLRGVLSVLFLLIALSVTGQLRGLSKSCSTPVLWRSLFDALGTIAFIAALVRMNFAELAAVVLTSPLILTALAALTLGARVGWRRWSAIAVGLIGTLFIVKPSAQAFDVWALVGLSAAFFSAGRDLATRSIHTGISTLSVSFYGAVAVTLAGAALGLTETWAMPTASQWLGITIAAAFLGIGAYFAVLAFREVDIPTVAPFRYTLLFWTALSGYLVFGEVPDRWSFVGAGLIALGGLYALHREAVRHREISARSIPPA</sequence>
<feature type="transmembrane region" description="Helical" evidence="1">
    <location>
        <begin position="175"/>
        <end position="198"/>
    </location>
</feature>
<evidence type="ECO:0000313" key="3">
    <source>
        <dbReference type="EMBL" id="ARQ01096.1"/>
    </source>
</evidence>
<dbReference type="PANTHER" id="PTHR22911:SF135">
    <property type="entry name" value="BLR4310 PROTEIN"/>
    <property type="match status" value="1"/>
</dbReference>
<keyword evidence="1" id="KW-0812">Transmembrane</keyword>
<gene>
    <name evidence="3" type="ORF">CAK95_19850</name>
</gene>
<reference evidence="3 4" key="1">
    <citation type="submission" date="2017-05" db="EMBL/GenBank/DDBJ databases">
        <title>Full genome sequence of Pseudorhodoplanes sinuspersici.</title>
        <authorList>
            <person name="Dastgheib S.M.M."/>
            <person name="Shavandi M."/>
            <person name="Tirandaz H."/>
        </authorList>
    </citation>
    <scope>NUCLEOTIDE SEQUENCE [LARGE SCALE GENOMIC DNA]</scope>
    <source>
        <strain evidence="3 4">RIPI110</strain>
    </source>
</reference>
<feature type="transmembrane region" description="Helical" evidence="1">
    <location>
        <begin position="264"/>
        <end position="281"/>
    </location>
</feature>
<accession>A0A1W6ZUX1</accession>
<feature type="transmembrane region" description="Helical" evidence="1">
    <location>
        <begin position="99"/>
        <end position="120"/>
    </location>
</feature>
<feature type="domain" description="EamA" evidence="2">
    <location>
        <begin position="151"/>
        <end position="276"/>
    </location>
</feature>
<dbReference type="InterPro" id="IPR000620">
    <property type="entry name" value="EamA_dom"/>
</dbReference>
<dbReference type="EMBL" id="CP021112">
    <property type="protein sequence ID" value="ARQ01096.1"/>
    <property type="molecule type" value="Genomic_DNA"/>
</dbReference>
<dbReference type="RefSeq" id="WP_086089491.1">
    <property type="nucleotide sequence ID" value="NZ_CP021112.1"/>
</dbReference>
<protein>
    <recommendedName>
        <fullName evidence="2">EamA domain-containing protein</fullName>
    </recommendedName>
</protein>
<evidence type="ECO:0000259" key="2">
    <source>
        <dbReference type="Pfam" id="PF00892"/>
    </source>
</evidence>
<evidence type="ECO:0000256" key="1">
    <source>
        <dbReference type="SAM" id="Phobius"/>
    </source>
</evidence>
<dbReference type="InterPro" id="IPR037185">
    <property type="entry name" value="EmrE-like"/>
</dbReference>
<proteinExistence type="predicted"/>
<feature type="transmembrane region" description="Helical" evidence="1">
    <location>
        <begin position="150"/>
        <end position="168"/>
    </location>
</feature>
<feature type="domain" description="EamA" evidence="2">
    <location>
        <begin position="9"/>
        <end position="141"/>
    </location>
</feature>
<feature type="transmembrane region" description="Helical" evidence="1">
    <location>
        <begin position="242"/>
        <end position="258"/>
    </location>
</feature>
<dbReference type="KEGG" id="psin:CAK95_19850"/>
<dbReference type="Pfam" id="PF00892">
    <property type="entry name" value="EamA"/>
    <property type="match status" value="2"/>
</dbReference>
<dbReference type="PANTHER" id="PTHR22911">
    <property type="entry name" value="ACYL-MALONYL CONDENSING ENZYME-RELATED"/>
    <property type="match status" value="1"/>
</dbReference>
<feature type="transmembrane region" description="Helical" evidence="1">
    <location>
        <begin position="74"/>
        <end position="93"/>
    </location>
</feature>
<feature type="transmembrane region" description="Helical" evidence="1">
    <location>
        <begin position="210"/>
        <end position="230"/>
    </location>
</feature>
<dbReference type="SUPFAM" id="SSF103481">
    <property type="entry name" value="Multidrug resistance efflux transporter EmrE"/>
    <property type="match status" value="2"/>
</dbReference>
<feature type="transmembrane region" description="Helical" evidence="1">
    <location>
        <begin position="41"/>
        <end position="62"/>
    </location>
</feature>
<keyword evidence="4" id="KW-1185">Reference proteome</keyword>
<dbReference type="GO" id="GO:0016020">
    <property type="term" value="C:membrane"/>
    <property type="evidence" value="ECO:0007669"/>
    <property type="project" value="InterPro"/>
</dbReference>
<organism evidence="3 4">
    <name type="scientific">Pseudorhodoplanes sinuspersici</name>
    <dbReference type="NCBI Taxonomy" id="1235591"/>
    <lineage>
        <taxon>Bacteria</taxon>
        <taxon>Pseudomonadati</taxon>
        <taxon>Pseudomonadota</taxon>
        <taxon>Alphaproteobacteria</taxon>
        <taxon>Hyphomicrobiales</taxon>
        <taxon>Pseudorhodoplanes</taxon>
    </lineage>
</organism>
<dbReference type="AlphaFoldDB" id="A0A1W6ZUX1"/>
<evidence type="ECO:0000313" key="4">
    <source>
        <dbReference type="Proteomes" id="UP000194137"/>
    </source>
</evidence>
<dbReference type="Proteomes" id="UP000194137">
    <property type="component" value="Chromosome"/>
</dbReference>
<name>A0A1W6ZUX1_9HYPH</name>
<dbReference type="OrthoDB" id="9815809at2"/>
<keyword evidence="1" id="KW-0472">Membrane</keyword>
<dbReference type="STRING" id="1235591.CAK95_19850"/>